<organism evidence="6 7">
    <name type="scientific">Macrolepiota fuliginosa MF-IS2</name>
    <dbReference type="NCBI Taxonomy" id="1400762"/>
    <lineage>
        <taxon>Eukaryota</taxon>
        <taxon>Fungi</taxon>
        <taxon>Dikarya</taxon>
        <taxon>Basidiomycota</taxon>
        <taxon>Agaricomycotina</taxon>
        <taxon>Agaricomycetes</taxon>
        <taxon>Agaricomycetidae</taxon>
        <taxon>Agaricales</taxon>
        <taxon>Agaricineae</taxon>
        <taxon>Agaricaceae</taxon>
        <taxon>Macrolepiota</taxon>
    </lineage>
</organism>
<dbReference type="GO" id="GO:0005635">
    <property type="term" value="C:nuclear envelope"/>
    <property type="evidence" value="ECO:0007669"/>
    <property type="project" value="TreeGrafter"/>
</dbReference>
<dbReference type="InterPro" id="IPR001129">
    <property type="entry name" value="Membr-assoc_MAPEG"/>
</dbReference>
<feature type="transmembrane region" description="Helical" evidence="5">
    <location>
        <begin position="121"/>
        <end position="142"/>
    </location>
</feature>
<dbReference type="EMBL" id="MU151179">
    <property type="protein sequence ID" value="KAF9447958.1"/>
    <property type="molecule type" value="Genomic_DNA"/>
</dbReference>
<sequence length="150" mass="16710">MPFAIPDDYHYVVASLSLPALILWGQVITVGRYRRRAKIDYPQMYADKAQAEANRDAHLFNCAQRAHQNTMEGLPLIVLSTAITGLSYPLVAAGACTFWAVTRIPFTFGYLSGDPKKRGQYGAGLGFVSNLLLSFTSAYVGWQRLWEAKF</sequence>
<name>A0A9P5XBH1_9AGAR</name>
<dbReference type="GO" id="GO:0004364">
    <property type="term" value="F:glutathione transferase activity"/>
    <property type="evidence" value="ECO:0007669"/>
    <property type="project" value="TreeGrafter"/>
</dbReference>
<dbReference type="GO" id="GO:0016020">
    <property type="term" value="C:membrane"/>
    <property type="evidence" value="ECO:0007669"/>
    <property type="project" value="UniProtKB-SubCell"/>
</dbReference>
<dbReference type="Proteomes" id="UP000807342">
    <property type="component" value="Unassembled WGS sequence"/>
</dbReference>
<evidence type="ECO:0000256" key="4">
    <source>
        <dbReference type="ARBA" id="ARBA00023136"/>
    </source>
</evidence>
<keyword evidence="7" id="KW-1185">Reference proteome</keyword>
<keyword evidence="2 5" id="KW-0812">Transmembrane</keyword>
<dbReference type="AlphaFoldDB" id="A0A9P5XBH1"/>
<dbReference type="PANTHER" id="PTHR10250:SF26">
    <property type="entry name" value="GLUTATHIONE S-TRANSFERASE 3, MITOCHONDRIAL"/>
    <property type="match status" value="1"/>
</dbReference>
<comment type="subcellular location">
    <subcellularLocation>
        <location evidence="1">Membrane</location>
        <topology evidence="1">Multi-pass membrane protein</topology>
    </subcellularLocation>
</comment>
<dbReference type="Pfam" id="PF01124">
    <property type="entry name" value="MAPEG"/>
    <property type="match status" value="1"/>
</dbReference>
<comment type="caution">
    <text evidence="6">The sequence shown here is derived from an EMBL/GenBank/DDBJ whole genome shotgun (WGS) entry which is preliminary data.</text>
</comment>
<evidence type="ECO:0000313" key="6">
    <source>
        <dbReference type="EMBL" id="KAF9447958.1"/>
    </source>
</evidence>
<dbReference type="OrthoDB" id="410651at2759"/>
<dbReference type="Gene3D" id="1.20.120.550">
    <property type="entry name" value="Membrane associated eicosanoid/glutathione metabolism-like domain"/>
    <property type="match status" value="1"/>
</dbReference>
<keyword evidence="4 5" id="KW-0472">Membrane</keyword>
<keyword evidence="3 5" id="KW-1133">Transmembrane helix</keyword>
<evidence type="ECO:0000256" key="1">
    <source>
        <dbReference type="ARBA" id="ARBA00004141"/>
    </source>
</evidence>
<evidence type="ECO:0000256" key="2">
    <source>
        <dbReference type="ARBA" id="ARBA00022692"/>
    </source>
</evidence>
<feature type="transmembrane region" description="Helical" evidence="5">
    <location>
        <begin position="74"/>
        <end position="101"/>
    </location>
</feature>
<evidence type="ECO:0000256" key="3">
    <source>
        <dbReference type="ARBA" id="ARBA00022989"/>
    </source>
</evidence>
<reference evidence="6" key="1">
    <citation type="submission" date="2020-11" db="EMBL/GenBank/DDBJ databases">
        <authorList>
            <consortium name="DOE Joint Genome Institute"/>
            <person name="Ahrendt S."/>
            <person name="Riley R."/>
            <person name="Andreopoulos W."/>
            <person name="Labutti K."/>
            <person name="Pangilinan J."/>
            <person name="Ruiz-Duenas F.J."/>
            <person name="Barrasa J.M."/>
            <person name="Sanchez-Garcia M."/>
            <person name="Camarero S."/>
            <person name="Miyauchi S."/>
            <person name="Serrano A."/>
            <person name="Linde D."/>
            <person name="Babiker R."/>
            <person name="Drula E."/>
            <person name="Ayuso-Fernandez I."/>
            <person name="Pacheco R."/>
            <person name="Padilla G."/>
            <person name="Ferreira P."/>
            <person name="Barriuso J."/>
            <person name="Kellner H."/>
            <person name="Castanera R."/>
            <person name="Alfaro M."/>
            <person name="Ramirez L."/>
            <person name="Pisabarro A.G."/>
            <person name="Kuo A."/>
            <person name="Tritt A."/>
            <person name="Lipzen A."/>
            <person name="He G."/>
            <person name="Yan M."/>
            <person name="Ng V."/>
            <person name="Cullen D."/>
            <person name="Martin F."/>
            <person name="Rosso M.-N."/>
            <person name="Henrissat B."/>
            <person name="Hibbett D."/>
            <person name="Martinez A.T."/>
            <person name="Grigoriev I.V."/>
        </authorList>
    </citation>
    <scope>NUCLEOTIDE SEQUENCE</scope>
    <source>
        <strain evidence="6">MF-IS2</strain>
    </source>
</reference>
<dbReference type="GO" id="GO:0005783">
    <property type="term" value="C:endoplasmic reticulum"/>
    <property type="evidence" value="ECO:0007669"/>
    <property type="project" value="TreeGrafter"/>
</dbReference>
<gene>
    <name evidence="6" type="ORF">P691DRAFT_76970</name>
</gene>
<dbReference type="GO" id="GO:0004602">
    <property type="term" value="F:glutathione peroxidase activity"/>
    <property type="evidence" value="ECO:0007669"/>
    <property type="project" value="TreeGrafter"/>
</dbReference>
<dbReference type="SUPFAM" id="SSF161084">
    <property type="entry name" value="MAPEG domain-like"/>
    <property type="match status" value="1"/>
</dbReference>
<proteinExistence type="predicted"/>
<feature type="transmembrane region" description="Helical" evidence="5">
    <location>
        <begin position="12"/>
        <end position="31"/>
    </location>
</feature>
<dbReference type="InterPro" id="IPR023352">
    <property type="entry name" value="MAPEG-like_dom_sf"/>
</dbReference>
<protein>
    <submittedName>
        <fullName evidence="6">Membrane-associated proteins in eicosanoid and glutathione metabolism</fullName>
    </submittedName>
</protein>
<accession>A0A9P5XBH1</accession>
<evidence type="ECO:0000313" key="7">
    <source>
        <dbReference type="Proteomes" id="UP000807342"/>
    </source>
</evidence>
<dbReference type="InterPro" id="IPR050997">
    <property type="entry name" value="MAPEG"/>
</dbReference>
<dbReference type="PANTHER" id="PTHR10250">
    <property type="entry name" value="MICROSOMAL GLUTATHIONE S-TRANSFERASE"/>
    <property type="match status" value="1"/>
</dbReference>
<evidence type="ECO:0000256" key="5">
    <source>
        <dbReference type="SAM" id="Phobius"/>
    </source>
</evidence>